<comment type="caution">
    <text evidence="2">The sequence shown here is derived from an EMBL/GenBank/DDBJ whole genome shotgun (WGS) entry which is preliminary data.</text>
</comment>
<reference evidence="2 3" key="1">
    <citation type="submission" date="2020-07" db="EMBL/GenBank/DDBJ databases">
        <title>Genomic Encyclopedia of Type Strains, Phase IV (KMG-V): Genome sequencing to study the core and pangenomes of soil and plant-associated prokaryotes.</title>
        <authorList>
            <person name="Whitman W."/>
        </authorList>
    </citation>
    <scope>NUCLEOTIDE SEQUENCE [LARGE SCALE GENOMIC DNA]</scope>
    <source>
        <strain evidence="2 3">C14</strain>
    </source>
</reference>
<feature type="transmembrane region" description="Helical" evidence="1">
    <location>
        <begin position="149"/>
        <end position="175"/>
    </location>
</feature>
<feature type="transmembrane region" description="Helical" evidence="1">
    <location>
        <begin position="248"/>
        <end position="264"/>
    </location>
</feature>
<feature type="transmembrane region" description="Helical" evidence="1">
    <location>
        <begin position="187"/>
        <end position="204"/>
    </location>
</feature>
<keyword evidence="1" id="KW-0472">Membrane</keyword>
<sequence length="266" mass="30723">MVETIFEGLSKEDAKNNLNLLNAIREDSDYAQKLYFHADNSLKSTLNFIYGFYATIFTALLAILNFSGFLEFSIFQKIYYVSQILFYFVFLNVLGGSILKELLSQYVLKEISLKSVINSRYQLDKIYGFELKKFESFQKKDKSIVFDIYFTYSSACLTISILSAFIGCAYAIAFILDGRLPSSIRPLDFIMLIILFIFSAFGHYKNYKSNSSWATKCFNLEKEIWDEEELAINNEEILTEKPKLNKKLILGVLALILLGIYLKLKF</sequence>
<organism evidence="2 3">
    <name type="scientific">Methanococcus maripaludis</name>
    <name type="common">Methanococcus deltae</name>
    <dbReference type="NCBI Taxonomy" id="39152"/>
    <lineage>
        <taxon>Archaea</taxon>
        <taxon>Methanobacteriati</taxon>
        <taxon>Methanobacteriota</taxon>
        <taxon>Methanomada group</taxon>
        <taxon>Methanococci</taxon>
        <taxon>Methanococcales</taxon>
        <taxon>Methanococcaceae</taxon>
        <taxon>Methanococcus</taxon>
    </lineage>
</organism>
<evidence type="ECO:0000313" key="2">
    <source>
        <dbReference type="EMBL" id="MBA2868876.1"/>
    </source>
</evidence>
<dbReference type="EMBL" id="JACDUP010000002">
    <property type="protein sequence ID" value="MBA2868876.1"/>
    <property type="molecule type" value="Genomic_DNA"/>
</dbReference>
<protein>
    <submittedName>
        <fullName evidence="2">Uncharacterized protein</fullName>
    </submittedName>
</protein>
<dbReference type="Proteomes" id="UP000571751">
    <property type="component" value="Unassembled WGS sequence"/>
</dbReference>
<proteinExistence type="predicted"/>
<evidence type="ECO:0000313" key="3">
    <source>
        <dbReference type="Proteomes" id="UP000571751"/>
    </source>
</evidence>
<feature type="transmembrane region" description="Helical" evidence="1">
    <location>
        <begin position="78"/>
        <end position="99"/>
    </location>
</feature>
<keyword evidence="1" id="KW-0812">Transmembrane</keyword>
<feature type="transmembrane region" description="Helical" evidence="1">
    <location>
        <begin position="48"/>
        <end position="66"/>
    </location>
</feature>
<keyword evidence="1" id="KW-1133">Transmembrane helix</keyword>
<dbReference type="AlphaFoldDB" id="A0A7J9PRV2"/>
<evidence type="ECO:0000256" key="1">
    <source>
        <dbReference type="SAM" id="Phobius"/>
    </source>
</evidence>
<accession>A0A7J9PRV2</accession>
<gene>
    <name evidence="2" type="ORF">HNP95_001055</name>
</gene>
<dbReference type="RefSeq" id="WP_181508020.1">
    <property type="nucleotide sequence ID" value="NZ_JACDUP010000002.1"/>
</dbReference>
<name>A0A7J9PRV2_METMI</name>